<reference evidence="3" key="1">
    <citation type="journal article" date="2017" name="Genome Biol. Evol.">
        <title>The complete genome sequence of the phytopathogenic fungus Sclerotinia sclerotiorum reveals insights into the genome architecture of broad host range pathogens.</title>
        <authorList>
            <person name="Derbyshire M."/>
            <person name="Denton-Giles M."/>
            <person name="Hegedus D."/>
            <person name="Seifbarghy S."/>
            <person name="Rollins J."/>
            <person name="van Kan J."/>
            <person name="Seidl M.F."/>
            <person name="Faino L."/>
            <person name="Mbengue M."/>
            <person name="Navaud O."/>
            <person name="Raffaele S."/>
            <person name="Hammond-Kosack K."/>
            <person name="Heard S."/>
            <person name="Oliver R."/>
        </authorList>
    </citation>
    <scope>NUCLEOTIDE SEQUENCE [LARGE SCALE GENOMIC DNA]</scope>
    <source>
        <strain evidence="3">ATCC 18683 / 1980 / Ss-1</strain>
    </source>
</reference>
<evidence type="ECO:0000313" key="3">
    <source>
        <dbReference type="Proteomes" id="UP000177798"/>
    </source>
</evidence>
<evidence type="ECO:0000313" key="2">
    <source>
        <dbReference type="EMBL" id="APA09826.1"/>
    </source>
</evidence>
<proteinExistence type="predicted"/>
<organism evidence="2 3">
    <name type="scientific">Sclerotinia sclerotiorum (strain ATCC 18683 / 1980 / Ss-1)</name>
    <name type="common">White mold</name>
    <name type="synonym">Whetzelinia sclerotiorum</name>
    <dbReference type="NCBI Taxonomy" id="665079"/>
    <lineage>
        <taxon>Eukaryota</taxon>
        <taxon>Fungi</taxon>
        <taxon>Dikarya</taxon>
        <taxon>Ascomycota</taxon>
        <taxon>Pezizomycotina</taxon>
        <taxon>Leotiomycetes</taxon>
        <taxon>Helotiales</taxon>
        <taxon>Sclerotiniaceae</taxon>
        <taxon>Sclerotinia</taxon>
    </lineage>
</organism>
<evidence type="ECO:0000256" key="1">
    <source>
        <dbReference type="SAM" id="MobiDB-lite"/>
    </source>
</evidence>
<gene>
    <name evidence="2" type="ORF">sscle_05g045960</name>
</gene>
<feature type="region of interest" description="Disordered" evidence="1">
    <location>
        <begin position="81"/>
        <end position="138"/>
    </location>
</feature>
<dbReference type="EMBL" id="CP017818">
    <property type="protein sequence ID" value="APA09826.1"/>
    <property type="molecule type" value="Genomic_DNA"/>
</dbReference>
<name>A0A1D9Q4L0_SCLS1</name>
<dbReference type="RefSeq" id="XP_001593035.1">
    <property type="nucleotide sequence ID" value="XM_001592985.1"/>
</dbReference>
<accession>A0A1D9Q4L0</accession>
<dbReference type="Proteomes" id="UP000177798">
    <property type="component" value="Chromosome 5"/>
</dbReference>
<sequence>MAQGCIFSSLEIRGAYNVSSMDVMRGDLSTSHPKASQILRQTLAQQALLQWDLLSELFSSQERNLKMENLALRDAQALDPERYGSGKDTFGKTDRNTQISDTPGTGPITGMPDFTTPLTLLGGPKKRRKLSDDVEDEV</sequence>
<dbReference type="OrthoDB" id="3530723at2759"/>
<dbReference type="AlphaFoldDB" id="A0A1D9Q4L0"/>
<feature type="compositionally biased region" description="Basic and acidic residues" evidence="1">
    <location>
        <begin position="81"/>
        <end position="95"/>
    </location>
</feature>
<dbReference type="VEuPathDB" id="FungiDB:sscle_05g045960"/>
<dbReference type="KEGG" id="ssl:SS1G_05957"/>
<protein>
    <submittedName>
        <fullName evidence="2">Uncharacterized protein</fullName>
    </submittedName>
</protein>